<dbReference type="Proteomes" id="UP001163223">
    <property type="component" value="Chromosome"/>
</dbReference>
<evidence type="ECO:0000313" key="2">
    <source>
        <dbReference type="Proteomes" id="UP001163223"/>
    </source>
</evidence>
<protein>
    <submittedName>
        <fullName evidence="1">TIGR02117 family protein</fullName>
    </submittedName>
</protein>
<sequence>MRRLGAWFGALAGLLLAALILGVLVPRQPEAVATGERTHRVLLLSSAIHTDLALPAEPWILDRFGFLEEAGLPLRDPAVAYVLVGRGGRSFYVETPTWDELRPMPVLRSFGLDAAVLRIALAGAIDPETAGVRAIDLDEAGLQRLADFALSSLTQNDAGAAILLDEQPEAYGPFSRFFEARGRFNALWGCNLWTAEALRAAGLETGLWTPLPGLLALSLDVHR</sequence>
<gene>
    <name evidence="1" type="ORF">OXU80_08455</name>
</gene>
<proteinExistence type="predicted"/>
<organism evidence="1 2">
    <name type="scientific">Antarcticirhabdus aurantiaca</name>
    <dbReference type="NCBI Taxonomy" id="2606717"/>
    <lineage>
        <taxon>Bacteria</taxon>
        <taxon>Pseudomonadati</taxon>
        <taxon>Pseudomonadota</taxon>
        <taxon>Alphaproteobacteria</taxon>
        <taxon>Hyphomicrobiales</taxon>
        <taxon>Aurantimonadaceae</taxon>
        <taxon>Antarcticirhabdus</taxon>
    </lineage>
</organism>
<evidence type="ECO:0000313" key="1">
    <source>
        <dbReference type="EMBL" id="WAJ30221.1"/>
    </source>
</evidence>
<accession>A0ACD4NU41</accession>
<reference evidence="1" key="1">
    <citation type="submission" date="2022-11" db="EMBL/GenBank/DDBJ databases">
        <title>beta-Carotene-producing bacterium, Jeongeuplla avenae sp. nov., alleviates the salt stress of Arabidopsis seedlings.</title>
        <authorList>
            <person name="Jiang L."/>
            <person name="Lee J."/>
        </authorList>
    </citation>
    <scope>NUCLEOTIDE SEQUENCE</scope>
    <source>
        <strain evidence="1">DY_R2A_6</strain>
    </source>
</reference>
<dbReference type="EMBL" id="CP113520">
    <property type="protein sequence ID" value="WAJ30221.1"/>
    <property type="molecule type" value="Genomic_DNA"/>
</dbReference>
<keyword evidence="2" id="KW-1185">Reference proteome</keyword>
<name>A0ACD4NU41_9HYPH</name>